<dbReference type="GO" id="GO:0016874">
    <property type="term" value="F:ligase activity"/>
    <property type="evidence" value="ECO:0007669"/>
    <property type="project" value="UniProtKB-KW"/>
</dbReference>
<gene>
    <name evidence="1" type="ORF">ACFFI0_02790</name>
</gene>
<evidence type="ECO:0000313" key="1">
    <source>
        <dbReference type="EMBL" id="MFC0317214.1"/>
    </source>
</evidence>
<dbReference type="NCBIfam" id="TIGR04122">
    <property type="entry name" value="Xnuc_lig_assoc"/>
    <property type="match status" value="1"/>
</dbReference>
<dbReference type="SUPFAM" id="SSF56281">
    <property type="entry name" value="Metallo-hydrolase/oxidoreductase"/>
    <property type="match status" value="1"/>
</dbReference>
<keyword evidence="2" id="KW-1185">Reference proteome</keyword>
<keyword evidence="1" id="KW-0269">Exonuclease</keyword>
<dbReference type="EMBL" id="JBHLWO010000001">
    <property type="protein sequence ID" value="MFC0317214.1"/>
    <property type="molecule type" value="Genomic_DNA"/>
</dbReference>
<proteinExistence type="predicted"/>
<dbReference type="GO" id="GO:0004527">
    <property type="term" value="F:exonuclease activity"/>
    <property type="evidence" value="ECO:0007669"/>
    <property type="project" value="UniProtKB-KW"/>
</dbReference>
<dbReference type="RefSeq" id="WP_130854765.1">
    <property type="nucleotide sequence ID" value="NZ_JBHLWO010000001.1"/>
</dbReference>
<keyword evidence="1" id="KW-0436">Ligase</keyword>
<organism evidence="1 2">
    <name type="scientific">Olivibacter oleidegradans</name>
    <dbReference type="NCBI Taxonomy" id="760123"/>
    <lineage>
        <taxon>Bacteria</taxon>
        <taxon>Pseudomonadati</taxon>
        <taxon>Bacteroidota</taxon>
        <taxon>Sphingobacteriia</taxon>
        <taxon>Sphingobacteriales</taxon>
        <taxon>Sphingobacteriaceae</taxon>
        <taxon>Olivibacter</taxon>
    </lineage>
</organism>
<comment type="caution">
    <text evidence="1">The sequence shown here is derived from an EMBL/GenBank/DDBJ whole genome shotgun (WGS) entry which is preliminary data.</text>
</comment>
<sequence>MMSGEEPSQNAIMLTFNDKGIYCAQAAIYIDPWFPVDKAIITHAHADHARFGSKHYLCHRDSATLLKLRLGPQTSIQCLGYGEEIDINGVKVSLHPAGHIIGSAQIRLSYKGEVWVVSGDYKLERDGISTPFDPVKCHHFVSESTFGLPVYRFPEAYEVERDMLNWIDNNRKANINSLMVGYSLGKAQRIIEVAGKTGLPIYAHGAIVNIQQRLIDDGHRLHNVAYASADIKKIPAPYVVVMPPSALHSSWMKKFAPYEVAYCSGWMQLRGARRRRNVNRGFVLSDHADWSQLNLAITATEAENIYVTHGYKSIYAKWLREQYHVNAIEVDTLYEDDLLMQEDRDESIQ</sequence>
<keyword evidence="1" id="KW-0378">Hydrolase</keyword>
<protein>
    <submittedName>
        <fullName evidence="1">Ligase-associated DNA damage response exonuclease</fullName>
        <ecNumber evidence="1">3.1.-.-</ecNumber>
    </submittedName>
</protein>
<reference evidence="1 2" key="1">
    <citation type="submission" date="2024-09" db="EMBL/GenBank/DDBJ databases">
        <authorList>
            <person name="Sun Q."/>
            <person name="Mori K."/>
        </authorList>
    </citation>
    <scope>NUCLEOTIDE SEQUENCE [LARGE SCALE GENOMIC DNA]</scope>
    <source>
        <strain evidence="1 2">CCM 7765</strain>
    </source>
</reference>
<accession>A0ABV6HE90</accession>
<dbReference type="Proteomes" id="UP001589774">
    <property type="component" value="Unassembled WGS sequence"/>
</dbReference>
<dbReference type="Gene3D" id="3.60.15.10">
    <property type="entry name" value="Ribonuclease Z/Hydroxyacylglutathione hydrolase-like"/>
    <property type="match status" value="1"/>
</dbReference>
<dbReference type="PANTHER" id="PTHR11203:SF49">
    <property type="entry name" value="BLL1145 PROTEIN"/>
    <property type="match status" value="1"/>
</dbReference>
<name>A0ABV6HE90_9SPHI</name>
<dbReference type="InterPro" id="IPR050698">
    <property type="entry name" value="MBL"/>
</dbReference>
<dbReference type="EC" id="3.1.-.-" evidence="1"/>
<keyword evidence="1" id="KW-0540">Nuclease</keyword>
<evidence type="ECO:0000313" key="2">
    <source>
        <dbReference type="Proteomes" id="UP001589774"/>
    </source>
</evidence>
<dbReference type="InterPro" id="IPR036866">
    <property type="entry name" value="RibonucZ/Hydroxyglut_hydro"/>
</dbReference>
<dbReference type="InterPro" id="IPR026360">
    <property type="entry name" value="Xnuc_lig_assoc"/>
</dbReference>
<dbReference type="PANTHER" id="PTHR11203">
    <property type="entry name" value="CLEAVAGE AND POLYADENYLATION SPECIFICITY FACTOR FAMILY MEMBER"/>
    <property type="match status" value="1"/>
</dbReference>